<feature type="region of interest" description="Disordered" evidence="1">
    <location>
        <begin position="1"/>
        <end position="37"/>
    </location>
</feature>
<proteinExistence type="predicted"/>
<keyword evidence="3" id="KW-1185">Reference proteome</keyword>
<sequence length="106" mass="11482">MRKGLTAQPARYQVPEQPEGQKTGLRPVHGRPLANNGRGECAGAGREACGRSGDLLSCCSLFRGGMRVEDQVKAHPKRLDANALQLRPLVNHKLARLCQVTNAVVE</sequence>
<evidence type="ECO:0000313" key="3">
    <source>
        <dbReference type="Proteomes" id="UP001066276"/>
    </source>
</evidence>
<reference evidence="2" key="1">
    <citation type="journal article" date="2022" name="bioRxiv">
        <title>Sequencing and chromosome-scale assembly of the giantPleurodeles waltlgenome.</title>
        <authorList>
            <person name="Brown T."/>
            <person name="Elewa A."/>
            <person name="Iarovenko S."/>
            <person name="Subramanian E."/>
            <person name="Araus A.J."/>
            <person name="Petzold A."/>
            <person name="Susuki M."/>
            <person name="Suzuki K.-i.T."/>
            <person name="Hayashi T."/>
            <person name="Toyoda A."/>
            <person name="Oliveira C."/>
            <person name="Osipova E."/>
            <person name="Leigh N.D."/>
            <person name="Simon A."/>
            <person name="Yun M.H."/>
        </authorList>
    </citation>
    <scope>NUCLEOTIDE SEQUENCE</scope>
    <source>
        <strain evidence="2">20211129_DDA</strain>
        <tissue evidence="2">Liver</tissue>
    </source>
</reference>
<protein>
    <submittedName>
        <fullName evidence="2">Uncharacterized protein</fullName>
    </submittedName>
</protein>
<comment type="caution">
    <text evidence="2">The sequence shown here is derived from an EMBL/GenBank/DDBJ whole genome shotgun (WGS) entry which is preliminary data.</text>
</comment>
<name>A0AAV7SRX3_PLEWA</name>
<evidence type="ECO:0000313" key="2">
    <source>
        <dbReference type="EMBL" id="KAJ1166755.1"/>
    </source>
</evidence>
<evidence type="ECO:0000256" key="1">
    <source>
        <dbReference type="SAM" id="MobiDB-lite"/>
    </source>
</evidence>
<gene>
    <name evidence="2" type="ORF">NDU88_007152</name>
</gene>
<organism evidence="2 3">
    <name type="scientific">Pleurodeles waltl</name>
    <name type="common">Iberian ribbed newt</name>
    <dbReference type="NCBI Taxonomy" id="8319"/>
    <lineage>
        <taxon>Eukaryota</taxon>
        <taxon>Metazoa</taxon>
        <taxon>Chordata</taxon>
        <taxon>Craniata</taxon>
        <taxon>Vertebrata</taxon>
        <taxon>Euteleostomi</taxon>
        <taxon>Amphibia</taxon>
        <taxon>Batrachia</taxon>
        <taxon>Caudata</taxon>
        <taxon>Salamandroidea</taxon>
        <taxon>Salamandridae</taxon>
        <taxon>Pleurodelinae</taxon>
        <taxon>Pleurodeles</taxon>
    </lineage>
</organism>
<accession>A0AAV7SRX3</accession>
<dbReference type="EMBL" id="JANPWB010000008">
    <property type="protein sequence ID" value="KAJ1166755.1"/>
    <property type="molecule type" value="Genomic_DNA"/>
</dbReference>
<dbReference type="Proteomes" id="UP001066276">
    <property type="component" value="Chromosome 4_2"/>
</dbReference>
<dbReference type="AlphaFoldDB" id="A0AAV7SRX3"/>